<evidence type="ECO:0008006" key="3">
    <source>
        <dbReference type="Google" id="ProtNLM"/>
    </source>
</evidence>
<evidence type="ECO:0000313" key="2">
    <source>
        <dbReference type="Proteomes" id="UP000006056"/>
    </source>
</evidence>
<dbReference type="HOGENOM" id="CLU_036186_1_0_0"/>
<keyword evidence="2" id="KW-1185">Reference proteome</keyword>
<dbReference type="OrthoDB" id="9773927at2"/>
<dbReference type="Pfam" id="PF14907">
    <property type="entry name" value="NTP_transf_5"/>
    <property type="match status" value="1"/>
</dbReference>
<dbReference type="RefSeq" id="WP_014785010.1">
    <property type="nucleotide sequence ID" value="NC_018014.1"/>
</dbReference>
<dbReference type="KEGG" id="trs:Terro_1122"/>
<evidence type="ECO:0000313" key="1">
    <source>
        <dbReference type="EMBL" id="AFL87441.1"/>
    </source>
</evidence>
<dbReference type="Proteomes" id="UP000006056">
    <property type="component" value="Chromosome"/>
</dbReference>
<dbReference type="EMBL" id="CP003379">
    <property type="protein sequence ID" value="AFL87441.1"/>
    <property type="molecule type" value="Genomic_DNA"/>
</dbReference>
<accession>I3ZDX3</accession>
<dbReference type="Gene3D" id="3.30.460.40">
    <property type="match status" value="1"/>
</dbReference>
<dbReference type="AlphaFoldDB" id="I3ZDX3"/>
<proteinExistence type="predicted"/>
<sequence length="413" mass="45535">MQARGTATALSAQNTVGVSFSPEFRLMLVCLRFPFGDEEIAAIREAAAAVLEWHHLVAIGERHRVFGLLLRGLASAKVRPPDDVSAIMQNAASKQARQAMMLALETMRLGRIFYDAGLQAVFLKGAALTALAFNDASLRHSKDVDLWVPPSQVAAAVKILQTAGYEPEDPHTISPEHQDVWLRYGKAMDWRRTGTNIFLELHWRLTDLPLLRGELQPAALQQVEIAPGSSVTTLGGDALLAYLCVHGASHGWGRLKWLADVYVLLPHNDPAAVMATYHRVKDLDAGRSVGQALLLCHDLLSLDLGTLQQELQKDATLQYLRKSALRLLSGGGETREVDAQPFGSTSVYLSRFLLGSGTRAVLSELRTWTYRPDEIVESRLPRPLFFLFPIVRVGSWLASRAKHRGRTAPQATK</sequence>
<name>I3ZDX3_TERRK</name>
<gene>
    <name evidence="1" type="ordered locus">Terro_1122</name>
</gene>
<protein>
    <recommendedName>
        <fullName evidence="3">Nucleotidyltransferase</fullName>
    </recommendedName>
</protein>
<dbReference type="InterPro" id="IPR039498">
    <property type="entry name" value="NTP_transf_5"/>
</dbReference>
<dbReference type="STRING" id="926566.Terro_1122"/>
<dbReference type="eggNOG" id="COG1216">
    <property type="taxonomic scope" value="Bacteria"/>
</dbReference>
<organism evidence="1 2">
    <name type="scientific">Terriglobus roseus (strain DSM 18391 / NRRL B-41598 / KBS 63)</name>
    <dbReference type="NCBI Taxonomy" id="926566"/>
    <lineage>
        <taxon>Bacteria</taxon>
        <taxon>Pseudomonadati</taxon>
        <taxon>Acidobacteriota</taxon>
        <taxon>Terriglobia</taxon>
        <taxon>Terriglobales</taxon>
        <taxon>Acidobacteriaceae</taxon>
        <taxon>Terriglobus</taxon>
    </lineage>
</organism>
<reference evidence="1 2" key="1">
    <citation type="submission" date="2012-06" db="EMBL/GenBank/DDBJ databases">
        <title>Complete genome of Terriglobus roseus DSM 18391.</title>
        <authorList>
            <consortium name="US DOE Joint Genome Institute (JGI-PGF)"/>
            <person name="Lucas S."/>
            <person name="Copeland A."/>
            <person name="Lapidus A."/>
            <person name="Glavina del Rio T."/>
            <person name="Dalin E."/>
            <person name="Tice H."/>
            <person name="Bruce D."/>
            <person name="Goodwin L."/>
            <person name="Pitluck S."/>
            <person name="Peters L."/>
            <person name="Mikhailova N."/>
            <person name="Munk A.C.C."/>
            <person name="Kyrpides N."/>
            <person name="Mavromatis K."/>
            <person name="Ivanova N."/>
            <person name="Brettin T."/>
            <person name="Detter J.C."/>
            <person name="Han C."/>
            <person name="Larimer F."/>
            <person name="Land M."/>
            <person name="Hauser L."/>
            <person name="Markowitz V."/>
            <person name="Cheng J.-F."/>
            <person name="Hugenholtz P."/>
            <person name="Woyke T."/>
            <person name="Wu D."/>
            <person name="Brambilla E."/>
            <person name="Klenk H.-P."/>
            <person name="Eisen J.A."/>
        </authorList>
    </citation>
    <scope>NUCLEOTIDE SEQUENCE [LARGE SCALE GENOMIC DNA]</scope>
    <source>
        <strain evidence="2">DSM 18391 / NRRL B-41598 / KBS 63</strain>
    </source>
</reference>